<accession>A0A1U9UV79</accession>
<dbReference type="EMBL" id="CP017758">
    <property type="protein sequence ID" value="AQV96479.1"/>
    <property type="molecule type" value="Genomic_DNA"/>
</dbReference>
<protein>
    <submittedName>
        <fullName evidence="1">Uncharacterized protein</fullName>
    </submittedName>
</protein>
<evidence type="ECO:0000313" key="1">
    <source>
        <dbReference type="EMBL" id="AQV96479.1"/>
    </source>
</evidence>
<proteinExistence type="predicted"/>
<dbReference type="KEGG" id="cuh:BJN34_21665"/>
<name>A0A1U9UV79_CUPNE</name>
<dbReference type="AlphaFoldDB" id="A0A1U9UV79"/>
<dbReference type="Proteomes" id="UP000189627">
    <property type="component" value="Chromosome 2"/>
</dbReference>
<evidence type="ECO:0000313" key="2">
    <source>
        <dbReference type="Proteomes" id="UP000189627"/>
    </source>
</evidence>
<sequence length="173" mass="19160">MSIATIQRVTVRYEEHEDRLQLATEDSEGNVLALWLTQRLTNRLVAVLLARLAKATAGHSDASTRATMQAWEQSAAYAQHSPQPPVQSKGPVTQTLITSVDISDEDGLFRLVLRWPDDNAVVLPLDSTALRQWLGIVYGHYRQAEWPCDGLWPDWVSAHDQPAPTGAAALSLH</sequence>
<gene>
    <name evidence="1" type="ORF">BJN34_21665</name>
</gene>
<reference evidence="2" key="1">
    <citation type="submission" date="2017-02" db="EMBL/GenBank/DDBJ databases">
        <title>Complete genome sequence of Cupriavidus necator strain NH9, a 3-chlorobenzoate degrader.</title>
        <authorList>
            <person name="Moriuchi R."/>
            <person name="Dohra H."/>
            <person name="Ogawa N."/>
        </authorList>
    </citation>
    <scope>NUCLEOTIDE SEQUENCE [LARGE SCALE GENOMIC DNA]</scope>
    <source>
        <strain evidence="2">NH9</strain>
    </source>
</reference>
<organism evidence="1 2">
    <name type="scientific">Cupriavidus necator</name>
    <name type="common">Alcaligenes eutrophus</name>
    <name type="synonym">Ralstonia eutropha</name>
    <dbReference type="NCBI Taxonomy" id="106590"/>
    <lineage>
        <taxon>Bacteria</taxon>
        <taxon>Pseudomonadati</taxon>
        <taxon>Pseudomonadota</taxon>
        <taxon>Betaproteobacteria</taxon>
        <taxon>Burkholderiales</taxon>
        <taxon>Burkholderiaceae</taxon>
        <taxon>Cupriavidus</taxon>
    </lineage>
</organism>